<protein>
    <submittedName>
        <fullName evidence="2">Uncharacterized protein</fullName>
    </submittedName>
</protein>
<dbReference type="EMBL" id="LGRN01001022">
    <property type="protein sequence ID" value="OJD09941.1"/>
    <property type="molecule type" value="Genomic_DNA"/>
</dbReference>
<proteinExistence type="predicted"/>
<sequence>MKYFGTLLTAALFSLYYASLITEASPLNDLSSSVMEGNELHFEPVPLEEPLNWIAGRGLQGFDLLIIDLPVDMYTQQQWENELKWQCKEGSWGRCKSLLIYVATDRYRKRVRVGLTFSKPISQSDLVRGPSGPTGVENSTAFNLVEQARFEPVVPKMRLM</sequence>
<accession>A0A1J9Q440</accession>
<feature type="signal peptide" evidence="1">
    <location>
        <begin position="1"/>
        <end position="24"/>
    </location>
</feature>
<dbReference type="Proteomes" id="UP000182235">
    <property type="component" value="Unassembled WGS sequence"/>
</dbReference>
<evidence type="ECO:0000256" key="1">
    <source>
        <dbReference type="SAM" id="SignalP"/>
    </source>
</evidence>
<gene>
    <name evidence="2" type="ORF">AJ78_08846</name>
</gene>
<comment type="caution">
    <text evidence="2">The sequence shown here is derived from an EMBL/GenBank/DDBJ whole genome shotgun (WGS) entry which is preliminary data.</text>
</comment>
<name>A0A1J9Q440_9EURO</name>
<keyword evidence="1" id="KW-0732">Signal</keyword>
<dbReference type="VEuPathDB" id="FungiDB:AJ78_08846"/>
<reference evidence="2 3" key="1">
    <citation type="submission" date="2015-07" db="EMBL/GenBank/DDBJ databases">
        <title>Emmonsia species relationships and genome sequence.</title>
        <authorList>
            <consortium name="The Broad Institute Genomics Platform"/>
            <person name="Cuomo C.A."/>
            <person name="Munoz J.F."/>
            <person name="Imamovic A."/>
            <person name="Priest M.E."/>
            <person name="Young S."/>
            <person name="Clay O.K."/>
            <person name="McEwen J.G."/>
        </authorList>
    </citation>
    <scope>NUCLEOTIDE SEQUENCE [LARGE SCALE GENOMIC DNA]</scope>
    <source>
        <strain evidence="2 3">UAMH 9510</strain>
    </source>
</reference>
<keyword evidence="3" id="KW-1185">Reference proteome</keyword>
<organism evidence="2 3">
    <name type="scientific">Emergomyces pasteurianus Ep9510</name>
    <dbReference type="NCBI Taxonomy" id="1447872"/>
    <lineage>
        <taxon>Eukaryota</taxon>
        <taxon>Fungi</taxon>
        <taxon>Dikarya</taxon>
        <taxon>Ascomycota</taxon>
        <taxon>Pezizomycotina</taxon>
        <taxon>Eurotiomycetes</taxon>
        <taxon>Eurotiomycetidae</taxon>
        <taxon>Onygenales</taxon>
        <taxon>Ajellomycetaceae</taxon>
        <taxon>Emergomyces</taxon>
    </lineage>
</organism>
<evidence type="ECO:0000313" key="3">
    <source>
        <dbReference type="Proteomes" id="UP000182235"/>
    </source>
</evidence>
<evidence type="ECO:0000313" key="2">
    <source>
        <dbReference type="EMBL" id="OJD09941.1"/>
    </source>
</evidence>
<dbReference type="AlphaFoldDB" id="A0A1J9Q440"/>
<feature type="chain" id="PRO_5009656499" evidence="1">
    <location>
        <begin position="25"/>
        <end position="160"/>
    </location>
</feature>